<gene>
    <name evidence="1" type="primary">PLEST000815</name>
    <name evidence="1" type="ORF">PLESTB_000077100</name>
</gene>
<accession>A0A9W6B9Z8</accession>
<evidence type="ECO:0000313" key="1">
    <source>
        <dbReference type="EMBL" id="GLC48266.1"/>
    </source>
</evidence>
<name>A0A9W6B9Z8_9CHLO</name>
<reference evidence="1 2" key="1">
    <citation type="journal article" date="2023" name="Commun. Biol.">
        <title>Reorganization of the ancestral sex-determining regions during the evolution of trioecy in Pleodorina starrii.</title>
        <authorList>
            <person name="Takahashi K."/>
            <person name="Suzuki S."/>
            <person name="Kawai-Toyooka H."/>
            <person name="Yamamoto K."/>
            <person name="Hamaji T."/>
            <person name="Ootsuki R."/>
            <person name="Yamaguchi H."/>
            <person name="Kawachi M."/>
            <person name="Higashiyama T."/>
            <person name="Nozaki H."/>
        </authorList>
    </citation>
    <scope>NUCLEOTIDE SEQUENCE [LARGE SCALE GENOMIC DNA]</scope>
    <source>
        <strain evidence="1 2">NIES-4479</strain>
    </source>
</reference>
<keyword evidence="2" id="KW-1185">Reference proteome</keyword>
<proteinExistence type="predicted"/>
<protein>
    <submittedName>
        <fullName evidence="1">Uncharacterized protein</fullName>
    </submittedName>
</protein>
<evidence type="ECO:0000313" key="2">
    <source>
        <dbReference type="Proteomes" id="UP001165080"/>
    </source>
</evidence>
<dbReference type="Proteomes" id="UP001165080">
    <property type="component" value="Unassembled WGS sequence"/>
</dbReference>
<dbReference type="EMBL" id="BRXU01000001">
    <property type="protein sequence ID" value="GLC48266.1"/>
    <property type="molecule type" value="Genomic_DNA"/>
</dbReference>
<dbReference type="Pfam" id="PF12775">
    <property type="entry name" value="AAA_7"/>
    <property type="match status" value="1"/>
</dbReference>
<organism evidence="1 2">
    <name type="scientific">Pleodorina starrii</name>
    <dbReference type="NCBI Taxonomy" id="330485"/>
    <lineage>
        <taxon>Eukaryota</taxon>
        <taxon>Viridiplantae</taxon>
        <taxon>Chlorophyta</taxon>
        <taxon>core chlorophytes</taxon>
        <taxon>Chlorophyceae</taxon>
        <taxon>CS clade</taxon>
        <taxon>Chlamydomonadales</taxon>
        <taxon>Volvocaceae</taxon>
        <taxon>Pleodorina</taxon>
    </lineage>
</organism>
<dbReference type="AlphaFoldDB" id="A0A9W6B9Z8"/>
<comment type="caution">
    <text evidence="1">The sequence shown here is derived from an EMBL/GenBank/DDBJ whole genome shotgun (WGS) entry which is preliminary data.</text>
</comment>
<sequence length="160" mass="16787">MSTRVGVGVGVRVPPLVVIEAVVAGAGTGGAVNAGASASQGPADLPADVGGWPLELSLRAALRNLHGVSFSSIYRRAVAPHSVTTITHGNRQVDARPEVPVRPAAEHVHPPNVIGFSARTSANTTQHLIDDKLDRRRRDVFGPPVEKSWGSLWTAARIVC</sequence>